<organism evidence="3 4">
    <name type="scientific">Nakamurella aerolata</name>
    <dbReference type="NCBI Taxonomy" id="1656892"/>
    <lineage>
        <taxon>Bacteria</taxon>
        <taxon>Bacillati</taxon>
        <taxon>Actinomycetota</taxon>
        <taxon>Actinomycetes</taxon>
        <taxon>Nakamurellales</taxon>
        <taxon>Nakamurellaceae</taxon>
        <taxon>Nakamurella</taxon>
    </lineage>
</organism>
<dbReference type="RefSeq" id="WP_171201056.1">
    <property type="nucleotide sequence ID" value="NZ_JABEND010000012.1"/>
</dbReference>
<evidence type="ECO:0000256" key="2">
    <source>
        <dbReference type="SAM" id="MobiDB-lite"/>
    </source>
</evidence>
<dbReference type="InterPro" id="IPR002347">
    <property type="entry name" value="SDR_fam"/>
</dbReference>
<name>A0A849ADR7_9ACTN</name>
<evidence type="ECO:0000313" key="3">
    <source>
        <dbReference type="EMBL" id="NNG37361.1"/>
    </source>
</evidence>
<dbReference type="SUPFAM" id="SSF51735">
    <property type="entry name" value="NAD(P)-binding Rossmann-fold domains"/>
    <property type="match status" value="1"/>
</dbReference>
<accession>A0A849ADR7</accession>
<dbReference type="InterPro" id="IPR036291">
    <property type="entry name" value="NAD(P)-bd_dom_sf"/>
</dbReference>
<dbReference type="PRINTS" id="PR00081">
    <property type="entry name" value="GDHRDH"/>
</dbReference>
<dbReference type="PROSITE" id="PS00061">
    <property type="entry name" value="ADH_SHORT"/>
    <property type="match status" value="1"/>
</dbReference>
<dbReference type="AlphaFoldDB" id="A0A849ADR7"/>
<gene>
    <name evidence="3" type="ORF">HKD39_16970</name>
</gene>
<dbReference type="Gene3D" id="3.40.50.720">
    <property type="entry name" value="NAD(P)-binding Rossmann-like Domain"/>
    <property type="match status" value="1"/>
</dbReference>
<comment type="similarity">
    <text evidence="1">Belongs to the short-chain dehydrogenases/reductases (SDR) family.</text>
</comment>
<sequence>MSGNDTARPAVVVTGAGQGVGRAIAERLLTGGTGVVVLERSESAAEWVASAGARLVVGNAGDETVAAQAVSEARSIGRLDGWVNNAAVFADRWLHLHAAEVAELVHANPRPALIGTAAAVAEFRRAGSPGAVVNVSSHQASRPVRGALAYAVAKAAVEGLTRAAAVDYGPDGIRVNAVALGSIVTDRYVELLAAQPEWQRVQLQHQMAQLHPLGRPGTTDEVADVVAFLLSDAAAFVSGAVVPVDGGRAARGADPEARDSEARGSEAK</sequence>
<protein>
    <submittedName>
        <fullName evidence="3">SDR family oxidoreductase</fullName>
    </submittedName>
</protein>
<comment type="caution">
    <text evidence="3">The sequence shown here is derived from an EMBL/GenBank/DDBJ whole genome shotgun (WGS) entry which is preliminary data.</text>
</comment>
<feature type="compositionally biased region" description="Basic and acidic residues" evidence="2">
    <location>
        <begin position="251"/>
        <end position="268"/>
    </location>
</feature>
<evidence type="ECO:0000256" key="1">
    <source>
        <dbReference type="ARBA" id="ARBA00006484"/>
    </source>
</evidence>
<evidence type="ECO:0000313" key="4">
    <source>
        <dbReference type="Proteomes" id="UP000562984"/>
    </source>
</evidence>
<proteinExistence type="inferred from homology"/>
<dbReference type="PRINTS" id="PR00080">
    <property type="entry name" value="SDRFAMILY"/>
</dbReference>
<keyword evidence="4" id="KW-1185">Reference proteome</keyword>
<dbReference type="Pfam" id="PF13561">
    <property type="entry name" value="adh_short_C2"/>
    <property type="match status" value="1"/>
</dbReference>
<dbReference type="PANTHER" id="PTHR43975:SF2">
    <property type="entry name" value="EG:BACR7A4.14 PROTEIN-RELATED"/>
    <property type="match status" value="1"/>
</dbReference>
<dbReference type="InterPro" id="IPR020904">
    <property type="entry name" value="Sc_DH/Rdtase_CS"/>
</dbReference>
<dbReference type="Proteomes" id="UP000562984">
    <property type="component" value="Unassembled WGS sequence"/>
</dbReference>
<dbReference type="PANTHER" id="PTHR43975">
    <property type="entry name" value="ZGC:101858"/>
    <property type="match status" value="1"/>
</dbReference>
<reference evidence="3 4" key="1">
    <citation type="submission" date="2020-05" db="EMBL/GenBank/DDBJ databases">
        <title>Nakamurella sp. DB0629 isolated from air conditioner.</title>
        <authorList>
            <person name="Kim D.H."/>
            <person name="Kim D.-U."/>
        </authorList>
    </citation>
    <scope>NUCLEOTIDE SEQUENCE [LARGE SCALE GENOMIC DNA]</scope>
    <source>
        <strain evidence="3 4">DB0629</strain>
    </source>
</reference>
<dbReference type="CDD" id="cd05233">
    <property type="entry name" value="SDR_c"/>
    <property type="match status" value="1"/>
</dbReference>
<dbReference type="EMBL" id="JABEND010000012">
    <property type="protein sequence ID" value="NNG37361.1"/>
    <property type="molecule type" value="Genomic_DNA"/>
</dbReference>
<feature type="region of interest" description="Disordered" evidence="2">
    <location>
        <begin position="247"/>
        <end position="268"/>
    </location>
</feature>